<evidence type="ECO:0000256" key="4">
    <source>
        <dbReference type="RuleBase" id="RU003477"/>
    </source>
</evidence>
<evidence type="ECO:0000256" key="3">
    <source>
        <dbReference type="ARBA" id="ARBA00023274"/>
    </source>
</evidence>
<dbReference type="SUPFAM" id="SSF50104">
    <property type="entry name" value="Translation proteins SH3-like domain"/>
    <property type="match status" value="1"/>
</dbReference>
<dbReference type="PROSITE" id="PS01108">
    <property type="entry name" value="RIBOSOMAL_L24"/>
    <property type="match status" value="1"/>
</dbReference>
<dbReference type="Proteomes" id="UP000747399">
    <property type="component" value="Unassembled WGS sequence"/>
</dbReference>
<evidence type="ECO:0000256" key="1">
    <source>
        <dbReference type="ARBA" id="ARBA00010618"/>
    </source>
</evidence>
<dbReference type="InterPro" id="IPR014722">
    <property type="entry name" value="Rib_uL2_dom2"/>
</dbReference>
<dbReference type="Pfam" id="PF00467">
    <property type="entry name" value="KOW"/>
    <property type="match status" value="1"/>
</dbReference>
<evidence type="ECO:0000259" key="6">
    <source>
        <dbReference type="SMART" id="SM00739"/>
    </source>
</evidence>
<reference evidence="7" key="1">
    <citation type="journal article" date="2021" name="Proc. Natl. Acad. Sci. U.S.A.">
        <title>Three genomes in the algal genus Volvox reveal the fate of a haploid sex-determining region after a transition to homothallism.</title>
        <authorList>
            <person name="Yamamoto K."/>
            <person name="Hamaji T."/>
            <person name="Kawai-Toyooka H."/>
            <person name="Matsuzaki R."/>
            <person name="Takahashi F."/>
            <person name="Nishimura Y."/>
            <person name="Kawachi M."/>
            <person name="Noguchi H."/>
            <person name="Minakuchi Y."/>
            <person name="Umen J.G."/>
            <person name="Toyoda A."/>
            <person name="Nozaki H."/>
        </authorList>
    </citation>
    <scope>NUCLEOTIDE SEQUENCE</scope>
    <source>
        <strain evidence="7">NIES-3780</strain>
    </source>
</reference>
<keyword evidence="3 4" id="KW-0687">Ribonucleoprotein</keyword>
<dbReference type="InterPro" id="IPR003256">
    <property type="entry name" value="Ribosomal_uL24"/>
</dbReference>
<dbReference type="InterPro" id="IPR005825">
    <property type="entry name" value="Ribosomal_uL24_CS"/>
</dbReference>
<dbReference type="GO" id="GO:0003735">
    <property type="term" value="F:structural constituent of ribosome"/>
    <property type="evidence" value="ECO:0007669"/>
    <property type="project" value="InterPro"/>
</dbReference>
<feature type="compositionally biased region" description="Polar residues" evidence="5">
    <location>
        <begin position="285"/>
        <end position="306"/>
    </location>
</feature>
<gene>
    <name evidence="7" type="ORF">Vafri_8114</name>
</gene>
<dbReference type="PANTHER" id="PTHR12903">
    <property type="entry name" value="MITOCHONDRIAL RIBOSOMAL PROTEIN L24"/>
    <property type="match status" value="1"/>
</dbReference>
<name>A0A8J4EYC6_9CHLO</name>
<dbReference type="GO" id="GO:0006412">
    <property type="term" value="P:translation"/>
    <property type="evidence" value="ECO:0007669"/>
    <property type="project" value="InterPro"/>
</dbReference>
<feature type="domain" description="KOW" evidence="6">
    <location>
        <begin position="18"/>
        <end position="45"/>
    </location>
</feature>
<dbReference type="Gene3D" id="2.30.30.30">
    <property type="match status" value="1"/>
</dbReference>
<dbReference type="InterPro" id="IPR008991">
    <property type="entry name" value="Translation_prot_SH3-like_sf"/>
</dbReference>
<protein>
    <recommendedName>
        <fullName evidence="6">KOW domain-containing protein</fullName>
    </recommendedName>
</protein>
<dbReference type="InterPro" id="IPR057264">
    <property type="entry name" value="Ribosomal_uL24_C"/>
</dbReference>
<keyword evidence="8" id="KW-1185">Reference proteome</keyword>
<comment type="similarity">
    <text evidence="1 4">Belongs to the universal ribosomal protein uL24 family.</text>
</comment>
<evidence type="ECO:0000313" key="8">
    <source>
        <dbReference type="Proteomes" id="UP000747399"/>
    </source>
</evidence>
<dbReference type="GO" id="GO:1990904">
    <property type="term" value="C:ribonucleoprotein complex"/>
    <property type="evidence" value="ECO:0007669"/>
    <property type="project" value="UniProtKB-KW"/>
</dbReference>
<evidence type="ECO:0000313" key="7">
    <source>
        <dbReference type="EMBL" id="GIL52172.1"/>
    </source>
</evidence>
<comment type="caution">
    <text evidence="7">The sequence shown here is derived from an EMBL/GenBank/DDBJ whole genome shotgun (WGS) entry which is preliminary data.</text>
</comment>
<evidence type="ECO:0000256" key="5">
    <source>
        <dbReference type="SAM" id="MobiDB-lite"/>
    </source>
</evidence>
<dbReference type="InterPro" id="IPR041988">
    <property type="entry name" value="Ribosomal_uL24_KOW"/>
</dbReference>
<feature type="region of interest" description="Disordered" evidence="5">
    <location>
        <begin position="174"/>
        <end position="238"/>
    </location>
</feature>
<dbReference type="AlphaFoldDB" id="A0A8J4EYC6"/>
<accession>A0A8J4EYC6</accession>
<sequence length="323" mass="35094">MPQLLRAIRPMFKTDRWRICRDDIVYILSGPDKGKTGKVLEVVKDQRVPRVIVEGRNLRKKKIRTGPGDDDYFVVTMEAPLHYSQVQVADPETGRPTRVVFMFTPDGKRVRARKVPNPTVNDIIPTPPEDPDPRAGLVGAKDTPAQLARQGTYLPSAGFPFRVRNLERIWAGLHPDVPSSPPPITEGDKERGRVGRVGGGGSRVLFPSASPSSQSPLSAGGIRGLSTATSSSSSSSSKLAATVRSVSWDGGLGDGMLRDDGVQHMLPLATSFALTGLQQQLCEESSRQEWSGDNGQGKARTSSPSQLLWRGRRLRDGRKGLAV</sequence>
<feature type="compositionally biased region" description="Low complexity" evidence="5">
    <location>
        <begin position="203"/>
        <end position="219"/>
    </location>
</feature>
<keyword evidence="2 4" id="KW-0689">Ribosomal protein</keyword>
<dbReference type="Pfam" id="PF17136">
    <property type="entry name" value="ribosomal_L24"/>
    <property type="match status" value="1"/>
</dbReference>
<feature type="region of interest" description="Disordered" evidence="5">
    <location>
        <begin position="285"/>
        <end position="323"/>
    </location>
</feature>
<dbReference type="EMBL" id="BNCO01000012">
    <property type="protein sequence ID" value="GIL52172.1"/>
    <property type="molecule type" value="Genomic_DNA"/>
</dbReference>
<dbReference type="CDD" id="cd06089">
    <property type="entry name" value="KOW_RPL26"/>
    <property type="match status" value="1"/>
</dbReference>
<dbReference type="HAMAP" id="MF_01326_B">
    <property type="entry name" value="Ribosomal_uL24_B"/>
    <property type="match status" value="1"/>
</dbReference>
<dbReference type="GO" id="GO:0005840">
    <property type="term" value="C:ribosome"/>
    <property type="evidence" value="ECO:0007669"/>
    <property type="project" value="UniProtKB-KW"/>
</dbReference>
<dbReference type="NCBIfam" id="TIGR01079">
    <property type="entry name" value="rplX_bact"/>
    <property type="match status" value="1"/>
</dbReference>
<organism evidence="7 8">
    <name type="scientific">Volvox africanus</name>
    <dbReference type="NCBI Taxonomy" id="51714"/>
    <lineage>
        <taxon>Eukaryota</taxon>
        <taxon>Viridiplantae</taxon>
        <taxon>Chlorophyta</taxon>
        <taxon>core chlorophytes</taxon>
        <taxon>Chlorophyceae</taxon>
        <taxon>CS clade</taxon>
        <taxon>Chlamydomonadales</taxon>
        <taxon>Volvocaceae</taxon>
        <taxon>Volvox</taxon>
    </lineage>
</organism>
<evidence type="ECO:0000256" key="2">
    <source>
        <dbReference type="ARBA" id="ARBA00022980"/>
    </source>
</evidence>
<dbReference type="SMART" id="SM00739">
    <property type="entry name" value="KOW"/>
    <property type="match status" value="1"/>
</dbReference>
<dbReference type="GO" id="GO:0003723">
    <property type="term" value="F:RNA binding"/>
    <property type="evidence" value="ECO:0007669"/>
    <property type="project" value="InterPro"/>
</dbReference>
<dbReference type="InterPro" id="IPR005824">
    <property type="entry name" value="KOW"/>
</dbReference>
<proteinExistence type="inferred from homology"/>